<dbReference type="RefSeq" id="WP_166226153.1">
    <property type="nucleotide sequence ID" value="NZ_CP049989.1"/>
</dbReference>
<evidence type="ECO:0000313" key="1">
    <source>
        <dbReference type="EMBL" id="QIM51791.1"/>
    </source>
</evidence>
<proteinExistence type="predicted"/>
<protein>
    <submittedName>
        <fullName evidence="1">Uncharacterized protein</fullName>
    </submittedName>
</protein>
<dbReference type="KEGG" id="hcz:G9Q37_06375"/>
<dbReference type="AlphaFoldDB" id="A0A6G8IFA4"/>
<keyword evidence="2" id="KW-1185">Reference proteome</keyword>
<dbReference type="EMBL" id="CP049989">
    <property type="protein sequence ID" value="QIM51791.1"/>
    <property type="molecule type" value="Genomic_DNA"/>
</dbReference>
<organism evidence="1 2">
    <name type="scientific">Hydrogenophaga crocea</name>
    <dbReference type="NCBI Taxonomy" id="2716225"/>
    <lineage>
        <taxon>Bacteria</taxon>
        <taxon>Pseudomonadati</taxon>
        <taxon>Pseudomonadota</taxon>
        <taxon>Betaproteobacteria</taxon>
        <taxon>Burkholderiales</taxon>
        <taxon>Comamonadaceae</taxon>
        <taxon>Hydrogenophaga</taxon>
    </lineage>
</organism>
<name>A0A6G8IFA4_9BURK</name>
<gene>
    <name evidence="1" type="ORF">G9Q37_06375</name>
</gene>
<evidence type="ECO:0000313" key="2">
    <source>
        <dbReference type="Proteomes" id="UP000503162"/>
    </source>
</evidence>
<sequence length="58" mass="6165">MASPVPDQIRVEGVAPARFTERLDVLGRGLHGGTAERAVAHVARQQQAALALGLHRGR</sequence>
<accession>A0A6G8IFA4</accession>
<reference evidence="1 2" key="1">
    <citation type="submission" date="2020-03" db="EMBL/GenBank/DDBJ databases">
        <title>Hydrogenophaga sp. nov. isolated from cyanobacterial mat.</title>
        <authorList>
            <person name="Thorat V."/>
            <person name="Kirdat K."/>
            <person name="Tiwarekar B."/>
            <person name="Costa E.D."/>
            <person name="Yadav A."/>
        </authorList>
    </citation>
    <scope>NUCLEOTIDE SEQUENCE [LARGE SCALE GENOMIC DNA]</scope>
    <source>
        <strain evidence="1 2">BA0156</strain>
    </source>
</reference>
<dbReference type="Proteomes" id="UP000503162">
    <property type="component" value="Chromosome"/>
</dbReference>